<evidence type="ECO:0000313" key="3">
    <source>
        <dbReference type="Proteomes" id="UP000286715"/>
    </source>
</evidence>
<evidence type="ECO:0000313" key="2">
    <source>
        <dbReference type="EMBL" id="GCD76742.1"/>
    </source>
</evidence>
<keyword evidence="1" id="KW-0732">Signal</keyword>
<feature type="chain" id="PRO_5018966507" description="Gliding motility-associated C-terminal domain-containing protein" evidence="1">
    <location>
        <begin position="22"/>
        <end position="136"/>
    </location>
</feature>
<evidence type="ECO:0000256" key="1">
    <source>
        <dbReference type="SAM" id="SignalP"/>
    </source>
</evidence>
<feature type="signal peptide" evidence="1">
    <location>
        <begin position="1"/>
        <end position="21"/>
    </location>
</feature>
<gene>
    <name evidence="2" type="ORF">JCM31826_02240</name>
</gene>
<sequence>MLNKLFILFICLFGLSLSSFAQGGNDRIPPEDRINECVLFIPNAFTPNGDGINDRFGIKVNPNCFMVSFNMKIFDRWGRMIFDADDYREPYWWDGNFDGNRMKEGTYTYHIIAEFELPDRSDRVEIRRQGFFTLIR</sequence>
<dbReference type="NCBIfam" id="TIGR04131">
    <property type="entry name" value="Bac_Flav_CTERM"/>
    <property type="match status" value="1"/>
</dbReference>
<dbReference type="Pfam" id="PF13585">
    <property type="entry name" value="CHU_C"/>
    <property type="match status" value="1"/>
</dbReference>
<protein>
    <recommendedName>
        <fullName evidence="4">Gliding motility-associated C-terminal domain-containing protein</fullName>
    </recommendedName>
</protein>
<name>A0A401XIA1_9FLAO</name>
<evidence type="ECO:0008006" key="4">
    <source>
        <dbReference type="Google" id="ProtNLM"/>
    </source>
</evidence>
<dbReference type="OrthoDB" id="9765926at2"/>
<dbReference type="AlphaFoldDB" id="A0A401XIA1"/>
<dbReference type="EMBL" id="BHZE01000002">
    <property type="protein sequence ID" value="GCD76742.1"/>
    <property type="molecule type" value="Genomic_DNA"/>
</dbReference>
<dbReference type="InterPro" id="IPR026341">
    <property type="entry name" value="T9SS_type_B"/>
</dbReference>
<keyword evidence="3" id="KW-1185">Reference proteome</keyword>
<dbReference type="Proteomes" id="UP000286715">
    <property type="component" value="Unassembled WGS sequence"/>
</dbReference>
<comment type="caution">
    <text evidence="2">The sequence shown here is derived from an EMBL/GenBank/DDBJ whole genome shotgun (WGS) entry which is preliminary data.</text>
</comment>
<organism evidence="2 3">
    <name type="scientific">Thermaurantimonas aggregans</name>
    <dbReference type="NCBI Taxonomy" id="2173829"/>
    <lineage>
        <taxon>Bacteria</taxon>
        <taxon>Pseudomonadati</taxon>
        <taxon>Bacteroidota</taxon>
        <taxon>Flavobacteriia</taxon>
        <taxon>Flavobacteriales</taxon>
        <taxon>Schleiferiaceae</taxon>
        <taxon>Thermaurantimonas</taxon>
    </lineage>
</organism>
<proteinExistence type="predicted"/>
<accession>A0A401XIA1</accession>
<dbReference type="RefSeq" id="WP_124396821.1">
    <property type="nucleotide sequence ID" value="NZ_BHZE01000002.1"/>
</dbReference>
<reference evidence="2 3" key="1">
    <citation type="submission" date="2018-11" db="EMBL/GenBank/DDBJ databases">
        <title>Schleiferia aggregans sp. nov., a moderately thermophilic heterotrophic bacterium isolated from microbial mats at a terrestrial hot spring.</title>
        <authorList>
            <person name="Iino T."/>
            <person name="Ohkuma M."/>
            <person name="Haruta S."/>
        </authorList>
    </citation>
    <scope>NUCLEOTIDE SEQUENCE [LARGE SCALE GENOMIC DNA]</scope>
    <source>
        <strain evidence="2 3">LA</strain>
    </source>
</reference>